<dbReference type="PRINTS" id="PR00412">
    <property type="entry name" value="EPOXHYDRLASE"/>
</dbReference>
<dbReference type="RefSeq" id="WP_169102761.1">
    <property type="nucleotide sequence ID" value="NZ_JABBVZ010000121.1"/>
</dbReference>
<sequence>MTNVMSMAEQTQFLERPDGRVAYEVVGRGPLLICTPGMGDLRSVYRFMAPALAEAGYRVALMDLRGHGDSDATFTQYDDVAVGYDLLALTRALGGPAILVGNSMSAGASVWAAAEASELIAGLVLIGPFVRNVPISGFARAAFRLALQRPWGRAAWVSYYRRLYPGQRPHDLATHEAAIRASLGRPDHWRAFVATTQTSHVPAERRLAEVAVPTLVVMGVRDPDFPNPQAEAHWIADRLSGRVVMIDHAGHYPQAEYPNLVTPAVLSFLKEAGLAAR</sequence>
<reference evidence="2 3" key="1">
    <citation type="submission" date="2020-04" db="EMBL/GenBank/DDBJ databases">
        <authorList>
            <person name="Zhang R."/>
            <person name="Schippers A."/>
        </authorList>
    </citation>
    <scope>NUCLEOTIDE SEQUENCE [LARGE SCALE GENOMIC DNA]</scope>
    <source>
        <strain evidence="2 3">DSM 109850</strain>
    </source>
</reference>
<dbReference type="Pfam" id="PF00561">
    <property type="entry name" value="Abhydrolase_1"/>
    <property type="match status" value="1"/>
</dbReference>
<proteinExistence type="predicted"/>
<dbReference type="InterPro" id="IPR029058">
    <property type="entry name" value="AB_hydrolase_fold"/>
</dbReference>
<dbReference type="SUPFAM" id="SSF53474">
    <property type="entry name" value="alpha/beta-Hydrolases"/>
    <property type="match status" value="1"/>
</dbReference>
<evidence type="ECO:0000259" key="1">
    <source>
        <dbReference type="Pfam" id="PF00561"/>
    </source>
</evidence>
<dbReference type="Proteomes" id="UP000533476">
    <property type="component" value="Unassembled WGS sequence"/>
</dbReference>
<organism evidence="2 3">
    <name type="scientific">Sulfobacillus harzensis</name>
    <dbReference type="NCBI Taxonomy" id="2729629"/>
    <lineage>
        <taxon>Bacteria</taxon>
        <taxon>Bacillati</taxon>
        <taxon>Bacillota</taxon>
        <taxon>Clostridia</taxon>
        <taxon>Eubacteriales</taxon>
        <taxon>Clostridiales Family XVII. Incertae Sedis</taxon>
        <taxon>Sulfobacillus</taxon>
    </lineage>
</organism>
<gene>
    <name evidence="2" type="ORF">HIJ39_19740</name>
</gene>
<dbReference type="InterPro" id="IPR000073">
    <property type="entry name" value="AB_hydrolase_1"/>
</dbReference>
<protein>
    <submittedName>
        <fullName evidence="2">Alpha/beta hydrolase</fullName>
    </submittedName>
</protein>
<keyword evidence="3" id="KW-1185">Reference proteome</keyword>
<dbReference type="PANTHER" id="PTHR43689:SF8">
    <property type="entry name" value="ALPHA_BETA-HYDROLASES SUPERFAMILY PROTEIN"/>
    <property type="match status" value="1"/>
</dbReference>
<dbReference type="Gene3D" id="3.40.50.1820">
    <property type="entry name" value="alpha/beta hydrolase"/>
    <property type="match status" value="1"/>
</dbReference>
<dbReference type="PANTHER" id="PTHR43689">
    <property type="entry name" value="HYDROLASE"/>
    <property type="match status" value="1"/>
</dbReference>
<evidence type="ECO:0000313" key="3">
    <source>
        <dbReference type="Proteomes" id="UP000533476"/>
    </source>
</evidence>
<keyword evidence="2" id="KW-0378">Hydrolase</keyword>
<dbReference type="PRINTS" id="PR00111">
    <property type="entry name" value="ABHYDROLASE"/>
</dbReference>
<accession>A0A7Y0L862</accession>
<dbReference type="EMBL" id="JABBVZ010000121">
    <property type="protein sequence ID" value="NMP24551.1"/>
    <property type="molecule type" value="Genomic_DNA"/>
</dbReference>
<dbReference type="AlphaFoldDB" id="A0A7Y0L862"/>
<dbReference type="InterPro" id="IPR000639">
    <property type="entry name" value="Epox_hydrolase-like"/>
</dbReference>
<evidence type="ECO:0000313" key="2">
    <source>
        <dbReference type="EMBL" id="NMP24551.1"/>
    </source>
</evidence>
<feature type="domain" description="AB hydrolase-1" evidence="1">
    <location>
        <begin position="30"/>
        <end position="256"/>
    </location>
</feature>
<comment type="caution">
    <text evidence="2">The sequence shown here is derived from an EMBL/GenBank/DDBJ whole genome shotgun (WGS) entry which is preliminary data.</text>
</comment>
<dbReference type="GO" id="GO:0016787">
    <property type="term" value="F:hydrolase activity"/>
    <property type="evidence" value="ECO:0007669"/>
    <property type="project" value="UniProtKB-KW"/>
</dbReference>
<name>A0A7Y0L862_9FIRM</name>